<dbReference type="OrthoDB" id="5672750at2"/>
<feature type="region of interest" description="Disordered" evidence="1">
    <location>
        <begin position="75"/>
        <end position="124"/>
    </location>
</feature>
<evidence type="ECO:0000313" key="3">
    <source>
        <dbReference type="Proteomes" id="UP000308891"/>
    </source>
</evidence>
<dbReference type="EMBL" id="STGJ01000018">
    <property type="protein sequence ID" value="TIC79218.1"/>
    <property type="molecule type" value="Genomic_DNA"/>
</dbReference>
<organism evidence="2 3">
    <name type="scientific">Crenobacter intestini</name>
    <dbReference type="NCBI Taxonomy" id="2563443"/>
    <lineage>
        <taxon>Bacteria</taxon>
        <taxon>Pseudomonadati</taxon>
        <taxon>Pseudomonadota</taxon>
        <taxon>Betaproteobacteria</taxon>
        <taxon>Neisseriales</taxon>
        <taxon>Neisseriaceae</taxon>
        <taxon>Crenobacter</taxon>
    </lineage>
</organism>
<feature type="compositionally biased region" description="Basic and acidic residues" evidence="1">
    <location>
        <begin position="96"/>
        <end position="110"/>
    </location>
</feature>
<evidence type="ECO:0000256" key="1">
    <source>
        <dbReference type="SAM" id="MobiDB-lite"/>
    </source>
</evidence>
<accession>A0A4T0UKX2</accession>
<dbReference type="Proteomes" id="UP000308891">
    <property type="component" value="Unassembled WGS sequence"/>
</dbReference>
<protein>
    <submittedName>
        <fullName evidence="2">DUF3108 domain-containing protein</fullName>
    </submittedName>
</protein>
<dbReference type="AlphaFoldDB" id="A0A4T0UKX2"/>
<name>A0A4T0UKX2_9NEIS</name>
<dbReference type="RefSeq" id="WP_136555216.1">
    <property type="nucleotide sequence ID" value="NZ_STGJ01000018.1"/>
</dbReference>
<proteinExistence type="predicted"/>
<evidence type="ECO:0000313" key="2">
    <source>
        <dbReference type="EMBL" id="TIC79218.1"/>
    </source>
</evidence>
<dbReference type="Pfam" id="PF11306">
    <property type="entry name" value="DUF3108"/>
    <property type="match status" value="1"/>
</dbReference>
<sequence>MKHARPLLIAVVLSLAVHLAVFGGGHWRWPDAAQDMTVKPLTAQLRKLELDAQDEAPPARPTVRLTPRQVDAALAAARPRPAPRKAEASAPQAEAPDARAETRVARRADDEAAPFAPAPPAQTAASSIARATQALGALASAPAAVAASAPVAEATAQDDGRIRPATPITAFPDQATLHYHAYYGNIQVGSGLIHWQRQGGRYHLEARVKGLFSPLLRYVSEGRASGGKLAPERYQAWRDETPREYARFDREDKRLDYGDKQEASVPLEAGAQDVLSLGFALALAGGEPAAGDTQITTGKKVYGFRLRPSGEADYDTGDGAIRVVLVRAGEGANRNEYWLAPDFANLPVRIVRADEKKTLELRAYRIDIAGSPVWTLPPRKNSHEN</sequence>
<dbReference type="InterPro" id="IPR021457">
    <property type="entry name" value="DUF3108"/>
</dbReference>
<gene>
    <name evidence="2" type="ORF">E5K04_14040</name>
</gene>
<comment type="caution">
    <text evidence="2">The sequence shown here is derived from an EMBL/GenBank/DDBJ whole genome shotgun (WGS) entry which is preliminary data.</text>
</comment>
<keyword evidence="3" id="KW-1185">Reference proteome</keyword>
<reference evidence="2 3" key="1">
    <citation type="submission" date="2019-04" db="EMBL/GenBank/DDBJ databases">
        <title>Crenobacter sp. nov.</title>
        <authorList>
            <person name="Shi S."/>
        </authorList>
    </citation>
    <scope>NUCLEOTIDE SEQUENCE [LARGE SCALE GENOMIC DNA]</scope>
    <source>
        <strain evidence="2 3">GY 70310</strain>
    </source>
</reference>